<dbReference type="PROSITE" id="PS51719">
    <property type="entry name" value="G_SEPTIN"/>
    <property type="match status" value="1"/>
</dbReference>
<dbReference type="SUPFAM" id="SSF52540">
    <property type="entry name" value="P-loop containing nucleoside triphosphate hydrolases"/>
    <property type="match status" value="1"/>
</dbReference>
<sequence>MNQRGIGVSNLPNIKYRSMCRTGIDFNIMIVGSHGVGKTSFINGLLGTKIITEIEDAKEASDTMNFQISHFTVFENEFSTRVTVTEVDRIGDFEDNTDCWRPVTKLINDNYEDYLNSEHKSVRSLIHDKRIHVCFYCLEPLDNFIRPADTTAMREISKYCNLIPIVCKSDFLDDNQIQKAFDFLRETIESNNITIFEEQNPTRGSISNFIPPFFVISPKTTENGLSYVREYPWGQLNIQKIHSNDLFRLREKLINHNIIRLIEGTEEYYDRYRASVLSFYISKKTNKKLNSEALNLEIFEKLKNEENTIKEIKKRISDKKREYDNKLKTSLVIKEEES</sequence>
<evidence type="ECO:0000313" key="5">
    <source>
        <dbReference type="Proteomes" id="UP000740883"/>
    </source>
</evidence>
<protein>
    <submittedName>
        <fullName evidence="4">Cell division control protein 3</fullName>
    </submittedName>
</protein>
<dbReference type="GO" id="GO:0005525">
    <property type="term" value="F:GTP binding"/>
    <property type="evidence" value="ECO:0007669"/>
    <property type="project" value="UniProtKB-KW"/>
</dbReference>
<name>A0A9P6GZS6_9MICR</name>
<dbReference type="InterPro" id="IPR027417">
    <property type="entry name" value="P-loop_NTPase"/>
</dbReference>
<dbReference type="EMBL" id="SBJO01000054">
    <property type="protein sequence ID" value="KAF9763785.1"/>
    <property type="molecule type" value="Genomic_DNA"/>
</dbReference>
<dbReference type="Gene3D" id="3.40.50.300">
    <property type="entry name" value="P-loop containing nucleotide triphosphate hydrolases"/>
    <property type="match status" value="1"/>
</dbReference>
<keyword evidence="1" id="KW-0547">Nucleotide-binding</keyword>
<dbReference type="InterPro" id="IPR030379">
    <property type="entry name" value="G_SEPTIN_dom"/>
</dbReference>
<gene>
    <name evidence="4" type="primary">CDC3</name>
    <name evidence="4" type="ORF">NGRA_1048</name>
</gene>
<keyword evidence="4" id="KW-0131">Cell cycle</keyword>
<keyword evidence="2" id="KW-0175">Coiled coil</keyword>
<organism evidence="4 5">
    <name type="scientific">Nosema granulosis</name>
    <dbReference type="NCBI Taxonomy" id="83296"/>
    <lineage>
        <taxon>Eukaryota</taxon>
        <taxon>Fungi</taxon>
        <taxon>Fungi incertae sedis</taxon>
        <taxon>Microsporidia</taxon>
        <taxon>Nosematidae</taxon>
        <taxon>Nosema</taxon>
    </lineage>
</organism>
<evidence type="ECO:0000259" key="3">
    <source>
        <dbReference type="PROSITE" id="PS51719"/>
    </source>
</evidence>
<keyword evidence="1" id="KW-0342">GTP-binding</keyword>
<evidence type="ECO:0000256" key="2">
    <source>
        <dbReference type="SAM" id="Coils"/>
    </source>
</evidence>
<keyword evidence="5" id="KW-1185">Reference proteome</keyword>
<evidence type="ECO:0000256" key="1">
    <source>
        <dbReference type="RuleBase" id="RU004560"/>
    </source>
</evidence>
<dbReference type="Pfam" id="PF00735">
    <property type="entry name" value="Septin"/>
    <property type="match status" value="1"/>
</dbReference>
<feature type="coiled-coil region" evidence="2">
    <location>
        <begin position="295"/>
        <end position="329"/>
    </location>
</feature>
<feature type="domain" description="Septin-type G" evidence="3">
    <location>
        <begin position="22"/>
        <end position="279"/>
    </location>
</feature>
<keyword evidence="4" id="KW-0132">Cell division</keyword>
<accession>A0A9P6GZS6</accession>
<dbReference type="GO" id="GO:0051301">
    <property type="term" value="P:cell division"/>
    <property type="evidence" value="ECO:0007669"/>
    <property type="project" value="UniProtKB-KW"/>
</dbReference>
<comment type="similarity">
    <text evidence="1">Belongs to the TRAFAC class TrmE-Era-EngA-EngB-Septin-like GTPase superfamily. Septin GTPase family.</text>
</comment>
<dbReference type="OrthoDB" id="416553at2759"/>
<dbReference type="Proteomes" id="UP000740883">
    <property type="component" value="Unassembled WGS sequence"/>
</dbReference>
<reference evidence="4 5" key="1">
    <citation type="journal article" date="2020" name="Genome Biol. Evol.">
        <title>Comparative genomics of strictly vertically transmitted, feminizing microsporidia endosymbionts of amphipod crustaceans.</title>
        <authorList>
            <person name="Cormier A."/>
            <person name="Chebbi M.A."/>
            <person name="Giraud I."/>
            <person name="Wattier R."/>
            <person name="Teixeira M."/>
            <person name="Gilbert C."/>
            <person name="Rigaud T."/>
            <person name="Cordaux R."/>
        </authorList>
    </citation>
    <scope>NUCLEOTIDE SEQUENCE [LARGE SCALE GENOMIC DNA]</scope>
    <source>
        <strain evidence="4 5">Ou3-Ou53</strain>
    </source>
</reference>
<dbReference type="PANTHER" id="PTHR18884">
    <property type="entry name" value="SEPTIN"/>
    <property type="match status" value="1"/>
</dbReference>
<proteinExistence type="inferred from homology"/>
<dbReference type="AlphaFoldDB" id="A0A9P6GZS6"/>
<comment type="caution">
    <text evidence="4">The sequence shown here is derived from an EMBL/GenBank/DDBJ whole genome shotgun (WGS) entry which is preliminary data.</text>
</comment>
<evidence type="ECO:0000313" key="4">
    <source>
        <dbReference type="EMBL" id="KAF9763785.1"/>
    </source>
</evidence>